<dbReference type="Pfam" id="PF22888">
    <property type="entry name" value="FIMAH"/>
    <property type="match status" value="1"/>
</dbReference>
<reference evidence="3 4" key="1">
    <citation type="submission" date="2019-03" db="EMBL/GenBank/DDBJ databases">
        <title>Metabolic potential of uncultured bacteria and archaea associated with petroleum seepage in deep-sea sediments.</title>
        <authorList>
            <person name="Dong X."/>
            <person name="Hubert C."/>
        </authorList>
    </citation>
    <scope>NUCLEOTIDE SEQUENCE [LARGE SCALE GENOMIC DNA]</scope>
    <source>
        <strain evidence="3">E44_bin18</strain>
    </source>
</reference>
<keyword evidence="1" id="KW-0732">Signal</keyword>
<name>A0A523UYH0_UNCT6</name>
<protein>
    <recommendedName>
        <fullName evidence="2">FIMAH domain-containing protein</fullName>
    </recommendedName>
</protein>
<dbReference type="EMBL" id="SOJN01000015">
    <property type="protein sequence ID" value="TET47584.1"/>
    <property type="molecule type" value="Genomic_DNA"/>
</dbReference>
<evidence type="ECO:0000256" key="1">
    <source>
        <dbReference type="SAM" id="SignalP"/>
    </source>
</evidence>
<evidence type="ECO:0000313" key="4">
    <source>
        <dbReference type="Proteomes" id="UP000315525"/>
    </source>
</evidence>
<gene>
    <name evidence="3" type="ORF">E3J62_00995</name>
</gene>
<dbReference type="AlphaFoldDB" id="A0A523UYH0"/>
<sequence length="154" mass="17322">MVRMERILFSAGCFVAALLVCCGAAAETHLKRPALDVTLQWKRKPDAVRSIILLSNQVETSKELGNIDEESVADPLKAQLRHAAKQCERGDLRGTERALQAFLDSVDGYYTRKMMPESTHRILQQNGQRILDGLLLREEFKTFPVINLDRAKGV</sequence>
<accession>A0A523UYH0</accession>
<feature type="signal peptide" evidence="1">
    <location>
        <begin position="1"/>
        <end position="26"/>
    </location>
</feature>
<feature type="non-terminal residue" evidence="3">
    <location>
        <position position="154"/>
    </location>
</feature>
<evidence type="ECO:0000313" key="3">
    <source>
        <dbReference type="EMBL" id="TET47584.1"/>
    </source>
</evidence>
<feature type="chain" id="PRO_5022191446" description="FIMAH domain-containing protein" evidence="1">
    <location>
        <begin position="27"/>
        <end position="154"/>
    </location>
</feature>
<dbReference type="Proteomes" id="UP000315525">
    <property type="component" value="Unassembled WGS sequence"/>
</dbReference>
<evidence type="ECO:0000259" key="2">
    <source>
        <dbReference type="Pfam" id="PF22888"/>
    </source>
</evidence>
<feature type="domain" description="FIMAH" evidence="2">
    <location>
        <begin position="54"/>
        <end position="131"/>
    </location>
</feature>
<proteinExistence type="predicted"/>
<comment type="caution">
    <text evidence="3">The sequence shown here is derived from an EMBL/GenBank/DDBJ whole genome shotgun (WGS) entry which is preliminary data.</text>
</comment>
<organism evidence="3 4">
    <name type="scientific">candidate division TA06 bacterium</name>
    <dbReference type="NCBI Taxonomy" id="2250710"/>
    <lineage>
        <taxon>Bacteria</taxon>
        <taxon>Bacteria division TA06</taxon>
    </lineage>
</organism>
<dbReference type="InterPro" id="IPR054470">
    <property type="entry name" value="FIMAH_dom"/>
</dbReference>